<name>A0A815TQF0_9BILA</name>
<evidence type="ECO:0000313" key="5">
    <source>
        <dbReference type="Proteomes" id="UP000663829"/>
    </source>
</evidence>
<dbReference type="OrthoDB" id="10056424at2759"/>
<dbReference type="InterPro" id="IPR001969">
    <property type="entry name" value="Aspartic_peptidase_AS"/>
</dbReference>
<proteinExistence type="predicted"/>
<protein>
    <recommendedName>
        <fullName evidence="2">Peptidase A2 domain-containing protein</fullName>
    </recommendedName>
</protein>
<dbReference type="CDD" id="cd00303">
    <property type="entry name" value="retropepsin_like"/>
    <property type="match status" value="1"/>
</dbReference>
<dbReference type="Gene3D" id="2.40.70.10">
    <property type="entry name" value="Acid Proteases"/>
    <property type="match status" value="1"/>
</dbReference>
<dbReference type="Proteomes" id="UP000663829">
    <property type="component" value="Unassembled WGS sequence"/>
</dbReference>
<feature type="domain" description="Peptidase A2" evidence="2">
    <location>
        <begin position="40"/>
        <end position="120"/>
    </location>
</feature>
<dbReference type="Proteomes" id="UP000681722">
    <property type="component" value="Unassembled WGS sequence"/>
</dbReference>
<dbReference type="EMBL" id="CAJNOQ010022945">
    <property type="protein sequence ID" value="CAF1508238.1"/>
    <property type="molecule type" value="Genomic_DNA"/>
</dbReference>
<evidence type="ECO:0000259" key="2">
    <source>
        <dbReference type="PROSITE" id="PS50175"/>
    </source>
</evidence>
<feature type="non-terminal residue" evidence="3">
    <location>
        <position position="162"/>
    </location>
</feature>
<dbReference type="Pfam" id="PF13975">
    <property type="entry name" value="gag-asp_proteas"/>
    <property type="match status" value="1"/>
</dbReference>
<dbReference type="PROSITE" id="PS50175">
    <property type="entry name" value="ASP_PROT_RETROV"/>
    <property type="match status" value="1"/>
</dbReference>
<dbReference type="EMBL" id="CAJOBC010088476">
    <property type="protein sequence ID" value="CAF4369193.1"/>
    <property type="molecule type" value="Genomic_DNA"/>
</dbReference>
<dbReference type="AlphaFoldDB" id="A0A815TQF0"/>
<accession>A0A815TQF0</accession>
<keyword evidence="5" id="KW-1185">Reference proteome</keyword>
<reference evidence="3" key="1">
    <citation type="submission" date="2021-02" db="EMBL/GenBank/DDBJ databases">
        <authorList>
            <person name="Nowell W R."/>
        </authorList>
    </citation>
    <scope>NUCLEOTIDE SEQUENCE</scope>
</reference>
<comment type="caution">
    <text evidence="3">The sequence shown here is derived from an EMBL/GenBank/DDBJ whole genome shotgun (WGS) entry which is preliminary data.</text>
</comment>
<dbReference type="GO" id="GO:0006508">
    <property type="term" value="P:proteolysis"/>
    <property type="evidence" value="ECO:0007669"/>
    <property type="project" value="InterPro"/>
</dbReference>
<gene>
    <name evidence="3" type="ORF">GPM918_LOCUS36993</name>
    <name evidence="4" type="ORF">SRO942_LOCUS37748</name>
</gene>
<keyword evidence="1" id="KW-0378">Hydrolase</keyword>
<dbReference type="GO" id="GO:0004190">
    <property type="term" value="F:aspartic-type endopeptidase activity"/>
    <property type="evidence" value="ECO:0007669"/>
    <property type="project" value="InterPro"/>
</dbReference>
<dbReference type="PROSITE" id="PS00141">
    <property type="entry name" value="ASP_PROTEASE"/>
    <property type="match status" value="1"/>
</dbReference>
<dbReference type="SUPFAM" id="SSF50630">
    <property type="entry name" value="Acid proteases"/>
    <property type="match status" value="1"/>
</dbReference>
<evidence type="ECO:0000313" key="3">
    <source>
        <dbReference type="EMBL" id="CAF1508238.1"/>
    </source>
</evidence>
<evidence type="ECO:0000256" key="1">
    <source>
        <dbReference type="ARBA" id="ARBA00022801"/>
    </source>
</evidence>
<organism evidence="3 5">
    <name type="scientific">Didymodactylos carnosus</name>
    <dbReference type="NCBI Taxonomy" id="1234261"/>
    <lineage>
        <taxon>Eukaryota</taxon>
        <taxon>Metazoa</taxon>
        <taxon>Spiralia</taxon>
        <taxon>Gnathifera</taxon>
        <taxon>Rotifera</taxon>
        <taxon>Eurotatoria</taxon>
        <taxon>Bdelloidea</taxon>
        <taxon>Philodinida</taxon>
        <taxon>Philodinidae</taxon>
        <taxon>Didymodactylos</taxon>
    </lineage>
</organism>
<dbReference type="InterPro" id="IPR021109">
    <property type="entry name" value="Peptidase_aspartic_dom_sf"/>
</dbReference>
<dbReference type="InterPro" id="IPR001995">
    <property type="entry name" value="Peptidase_A2_cat"/>
</dbReference>
<evidence type="ECO:0000313" key="4">
    <source>
        <dbReference type="EMBL" id="CAF4369193.1"/>
    </source>
</evidence>
<sequence>MPSIAVLSTESSDDGDASGKNNFKNPSLIFVLIKVNNKMMNVMIDTGATNTIITEEALRKTKHQKFTTSSHHTLQMADGIAHLKMMGTVDLEIKIKQMVTTITAIVVKTLFTDCIIGTDYIKKYAVQVHGGKETVTIQKGNQFVTVSMEKQVDPLKMPLRLT</sequence>